<evidence type="ECO:0000256" key="4">
    <source>
        <dbReference type="ARBA" id="ARBA00022692"/>
    </source>
</evidence>
<dbReference type="FunFam" id="3.40.50.300:FF:000299">
    <property type="entry name" value="ABC transporter ATP-binding protein/permease"/>
    <property type="match status" value="1"/>
</dbReference>
<feature type="domain" description="ABC transporter" evidence="9">
    <location>
        <begin position="1"/>
        <end position="224"/>
    </location>
</feature>
<organism evidence="10">
    <name type="scientific">Thermosulfurimonas dismutans</name>
    <dbReference type="NCBI Taxonomy" id="999894"/>
    <lineage>
        <taxon>Bacteria</taxon>
        <taxon>Pseudomonadati</taxon>
        <taxon>Thermodesulfobacteriota</taxon>
        <taxon>Thermodesulfobacteria</taxon>
        <taxon>Thermodesulfobacteriales</taxon>
        <taxon>Thermodesulfobacteriaceae</taxon>
        <taxon>Thermosulfurimonas</taxon>
    </lineage>
</organism>
<comment type="subcellular location">
    <subcellularLocation>
        <location evidence="1">Cell membrane</location>
        <topology evidence="1">Multi-pass membrane protein</topology>
    </subcellularLocation>
</comment>
<gene>
    <name evidence="10" type="ORF">ENJ40_07750</name>
</gene>
<dbReference type="PROSITE" id="PS50893">
    <property type="entry name" value="ABC_TRANSPORTER_2"/>
    <property type="match status" value="1"/>
</dbReference>
<accession>A0A7C3CTX9</accession>
<evidence type="ECO:0000259" key="9">
    <source>
        <dbReference type="PROSITE" id="PS50893"/>
    </source>
</evidence>
<dbReference type="Pfam" id="PF00005">
    <property type="entry name" value="ABC_tran"/>
    <property type="match status" value="1"/>
</dbReference>
<dbReference type="InterPro" id="IPR039421">
    <property type="entry name" value="Type_1_exporter"/>
</dbReference>
<evidence type="ECO:0000256" key="7">
    <source>
        <dbReference type="ARBA" id="ARBA00022989"/>
    </source>
</evidence>
<proteinExistence type="predicted"/>
<dbReference type="SUPFAM" id="SSF52540">
    <property type="entry name" value="P-loop containing nucleoside triphosphate hydrolases"/>
    <property type="match status" value="1"/>
</dbReference>
<dbReference type="InterPro" id="IPR003439">
    <property type="entry name" value="ABC_transporter-like_ATP-bd"/>
</dbReference>
<evidence type="ECO:0000256" key="6">
    <source>
        <dbReference type="ARBA" id="ARBA00022840"/>
    </source>
</evidence>
<keyword evidence="7" id="KW-1133">Transmembrane helix</keyword>
<evidence type="ECO:0000256" key="5">
    <source>
        <dbReference type="ARBA" id="ARBA00022741"/>
    </source>
</evidence>
<protein>
    <submittedName>
        <fullName evidence="10">ATP-binding cassette domain-containing protein</fullName>
    </submittedName>
</protein>
<sequence length="228" mass="25216">EAPEVLREVSFRVPAGAFVGIVGPSGSGKSTLAKLLLRLYLPAGGRILLDGVDLRHLDPVFVRSQIGVVLQENFLFRGTIRENIALARPEATMDEIVRVATLAGAHEFISALPLGYETPVEERGESLSGGERQRIAIARALLTDPRILIFDEATSALDYESEKRIMETVQALSRGRTVLFIAHRLNLVRNCDFIVVLDRGRVVEMGPHEVLLRKGGLYSRLWRHQEGA</sequence>
<evidence type="ECO:0000256" key="2">
    <source>
        <dbReference type="ARBA" id="ARBA00022448"/>
    </source>
</evidence>
<evidence type="ECO:0000256" key="1">
    <source>
        <dbReference type="ARBA" id="ARBA00004651"/>
    </source>
</evidence>
<reference evidence="10" key="1">
    <citation type="journal article" date="2020" name="mSystems">
        <title>Genome- and Community-Level Interaction Insights into Carbon Utilization and Element Cycling Functions of Hydrothermarchaeota in Hydrothermal Sediment.</title>
        <authorList>
            <person name="Zhou Z."/>
            <person name="Liu Y."/>
            <person name="Xu W."/>
            <person name="Pan J."/>
            <person name="Luo Z.H."/>
            <person name="Li M."/>
        </authorList>
    </citation>
    <scope>NUCLEOTIDE SEQUENCE [LARGE SCALE GENOMIC DNA]</scope>
    <source>
        <strain evidence="10">HyVt-483</strain>
    </source>
</reference>
<dbReference type="PANTHER" id="PTHR43394:SF1">
    <property type="entry name" value="ATP-BINDING CASSETTE SUB-FAMILY B MEMBER 10, MITOCHONDRIAL"/>
    <property type="match status" value="1"/>
</dbReference>
<dbReference type="Proteomes" id="UP000886043">
    <property type="component" value="Unassembled WGS sequence"/>
</dbReference>
<dbReference type="GO" id="GO:0015421">
    <property type="term" value="F:ABC-type oligopeptide transporter activity"/>
    <property type="evidence" value="ECO:0007669"/>
    <property type="project" value="TreeGrafter"/>
</dbReference>
<feature type="non-terminal residue" evidence="10">
    <location>
        <position position="1"/>
    </location>
</feature>
<dbReference type="InterPro" id="IPR003593">
    <property type="entry name" value="AAA+_ATPase"/>
</dbReference>
<name>A0A7C3CTX9_9BACT</name>
<dbReference type="SMART" id="SM00382">
    <property type="entry name" value="AAA"/>
    <property type="match status" value="1"/>
</dbReference>
<dbReference type="PANTHER" id="PTHR43394">
    <property type="entry name" value="ATP-DEPENDENT PERMEASE MDL1, MITOCHONDRIAL"/>
    <property type="match status" value="1"/>
</dbReference>
<dbReference type="AlphaFoldDB" id="A0A7C3CTX9"/>
<dbReference type="PROSITE" id="PS00211">
    <property type="entry name" value="ABC_TRANSPORTER_1"/>
    <property type="match status" value="1"/>
</dbReference>
<keyword evidence="6 10" id="KW-0067">ATP-binding</keyword>
<evidence type="ECO:0000256" key="3">
    <source>
        <dbReference type="ARBA" id="ARBA00022475"/>
    </source>
</evidence>
<keyword evidence="4" id="KW-0812">Transmembrane</keyword>
<keyword evidence="3" id="KW-1003">Cell membrane</keyword>
<evidence type="ECO:0000256" key="8">
    <source>
        <dbReference type="ARBA" id="ARBA00023136"/>
    </source>
</evidence>
<dbReference type="GO" id="GO:0016887">
    <property type="term" value="F:ATP hydrolysis activity"/>
    <property type="evidence" value="ECO:0007669"/>
    <property type="project" value="InterPro"/>
</dbReference>
<dbReference type="InterPro" id="IPR027417">
    <property type="entry name" value="P-loop_NTPase"/>
</dbReference>
<keyword evidence="5" id="KW-0547">Nucleotide-binding</keyword>
<dbReference type="EMBL" id="DRMH01000102">
    <property type="protein sequence ID" value="HFC98333.1"/>
    <property type="molecule type" value="Genomic_DNA"/>
</dbReference>
<dbReference type="GO" id="GO:0005886">
    <property type="term" value="C:plasma membrane"/>
    <property type="evidence" value="ECO:0007669"/>
    <property type="project" value="UniProtKB-SubCell"/>
</dbReference>
<dbReference type="GO" id="GO:0005524">
    <property type="term" value="F:ATP binding"/>
    <property type="evidence" value="ECO:0007669"/>
    <property type="project" value="UniProtKB-KW"/>
</dbReference>
<dbReference type="GO" id="GO:0090374">
    <property type="term" value="P:oligopeptide export from mitochondrion"/>
    <property type="evidence" value="ECO:0007669"/>
    <property type="project" value="TreeGrafter"/>
</dbReference>
<comment type="caution">
    <text evidence="10">The sequence shown here is derived from an EMBL/GenBank/DDBJ whole genome shotgun (WGS) entry which is preliminary data.</text>
</comment>
<keyword evidence="2" id="KW-0813">Transport</keyword>
<dbReference type="InterPro" id="IPR017871">
    <property type="entry name" value="ABC_transporter-like_CS"/>
</dbReference>
<keyword evidence="8" id="KW-0472">Membrane</keyword>
<evidence type="ECO:0000313" key="10">
    <source>
        <dbReference type="EMBL" id="HFC98333.1"/>
    </source>
</evidence>
<dbReference type="Gene3D" id="3.40.50.300">
    <property type="entry name" value="P-loop containing nucleotide triphosphate hydrolases"/>
    <property type="match status" value="1"/>
</dbReference>